<evidence type="ECO:0000256" key="7">
    <source>
        <dbReference type="ARBA" id="ARBA00029496"/>
    </source>
</evidence>
<dbReference type="EMBL" id="ML996688">
    <property type="protein sequence ID" value="KAF2404291.1"/>
    <property type="molecule type" value="Genomic_DNA"/>
</dbReference>
<evidence type="ECO:0000256" key="2">
    <source>
        <dbReference type="ARBA" id="ARBA00006661"/>
    </source>
</evidence>
<comment type="subcellular location">
    <subcellularLocation>
        <location evidence="1">Nucleus</location>
    </subcellularLocation>
</comment>
<evidence type="ECO:0000256" key="6">
    <source>
        <dbReference type="ARBA" id="ARBA00023242"/>
    </source>
</evidence>
<evidence type="ECO:0000256" key="4">
    <source>
        <dbReference type="ARBA" id="ARBA00023172"/>
    </source>
</evidence>
<dbReference type="GO" id="GO:0006281">
    <property type="term" value="P:DNA repair"/>
    <property type="evidence" value="ECO:0007669"/>
    <property type="project" value="UniProtKB-KW"/>
</dbReference>
<gene>
    <name evidence="9" type="ORF">EJ06DRAFT_553192</name>
</gene>
<feature type="compositionally biased region" description="Basic residues" evidence="8">
    <location>
        <begin position="231"/>
        <end position="254"/>
    </location>
</feature>
<feature type="compositionally biased region" description="Basic residues" evidence="8">
    <location>
        <begin position="407"/>
        <end position="416"/>
    </location>
</feature>
<evidence type="ECO:0000256" key="5">
    <source>
        <dbReference type="ARBA" id="ARBA00023204"/>
    </source>
</evidence>
<name>A0A6G1I7X3_9PEZI</name>
<reference evidence="9" key="1">
    <citation type="journal article" date="2020" name="Stud. Mycol.">
        <title>101 Dothideomycetes genomes: a test case for predicting lifestyles and emergence of pathogens.</title>
        <authorList>
            <person name="Haridas S."/>
            <person name="Albert R."/>
            <person name="Binder M."/>
            <person name="Bloem J."/>
            <person name="Labutti K."/>
            <person name="Salamov A."/>
            <person name="Andreopoulos B."/>
            <person name="Baker S."/>
            <person name="Barry K."/>
            <person name="Bills G."/>
            <person name="Bluhm B."/>
            <person name="Cannon C."/>
            <person name="Castanera R."/>
            <person name="Culley D."/>
            <person name="Daum C."/>
            <person name="Ezra D."/>
            <person name="Gonzalez J."/>
            <person name="Henrissat B."/>
            <person name="Kuo A."/>
            <person name="Liang C."/>
            <person name="Lipzen A."/>
            <person name="Lutzoni F."/>
            <person name="Magnuson J."/>
            <person name="Mondo S."/>
            <person name="Nolan M."/>
            <person name="Ohm R."/>
            <person name="Pangilinan J."/>
            <person name="Park H.-J."/>
            <person name="Ramirez L."/>
            <person name="Alfaro M."/>
            <person name="Sun H."/>
            <person name="Tritt A."/>
            <person name="Yoshinaga Y."/>
            <person name="Zwiers L.-H."/>
            <person name="Turgeon B."/>
            <person name="Goodwin S."/>
            <person name="Spatafora J."/>
            <person name="Crous P."/>
            <person name="Grigoriev I."/>
        </authorList>
    </citation>
    <scope>NUCLEOTIDE SEQUENCE</scope>
    <source>
        <strain evidence="9">CBS 262.69</strain>
    </source>
</reference>
<keyword evidence="6" id="KW-0539">Nucleus</keyword>
<organism evidence="9 10">
    <name type="scientific">Trichodelitschia bisporula</name>
    <dbReference type="NCBI Taxonomy" id="703511"/>
    <lineage>
        <taxon>Eukaryota</taxon>
        <taxon>Fungi</taxon>
        <taxon>Dikarya</taxon>
        <taxon>Ascomycota</taxon>
        <taxon>Pezizomycotina</taxon>
        <taxon>Dothideomycetes</taxon>
        <taxon>Dothideomycetes incertae sedis</taxon>
        <taxon>Phaeotrichales</taxon>
        <taxon>Phaeotrichaceae</taxon>
        <taxon>Trichodelitschia</taxon>
    </lineage>
</organism>
<keyword evidence="4" id="KW-0233">DNA recombination</keyword>
<dbReference type="GO" id="GO:0006260">
    <property type="term" value="P:DNA replication"/>
    <property type="evidence" value="ECO:0007669"/>
    <property type="project" value="InterPro"/>
</dbReference>
<dbReference type="AlphaFoldDB" id="A0A6G1I7X3"/>
<evidence type="ECO:0000256" key="3">
    <source>
        <dbReference type="ARBA" id="ARBA00022763"/>
    </source>
</evidence>
<feature type="compositionally biased region" description="Acidic residues" evidence="8">
    <location>
        <begin position="434"/>
        <end position="443"/>
    </location>
</feature>
<evidence type="ECO:0000313" key="9">
    <source>
        <dbReference type="EMBL" id="KAF2404291.1"/>
    </source>
</evidence>
<feature type="region of interest" description="Disordered" evidence="8">
    <location>
        <begin position="1"/>
        <end position="42"/>
    </location>
</feature>
<keyword evidence="10" id="KW-1185">Reference proteome</keyword>
<dbReference type="GO" id="GO:0006310">
    <property type="term" value="P:DNA recombination"/>
    <property type="evidence" value="ECO:0007669"/>
    <property type="project" value="UniProtKB-KW"/>
</dbReference>
<dbReference type="Proteomes" id="UP000799640">
    <property type="component" value="Unassembled WGS sequence"/>
</dbReference>
<feature type="compositionally biased region" description="Basic and acidic residues" evidence="8">
    <location>
        <begin position="349"/>
        <end position="369"/>
    </location>
</feature>
<dbReference type="Pfam" id="PF09494">
    <property type="entry name" value="Slx4"/>
    <property type="match status" value="1"/>
</dbReference>
<feature type="compositionally biased region" description="Basic residues" evidence="8">
    <location>
        <begin position="75"/>
        <end position="87"/>
    </location>
</feature>
<evidence type="ECO:0000313" key="10">
    <source>
        <dbReference type="Proteomes" id="UP000799640"/>
    </source>
</evidence>
<feature type="region of interest" description="Disordered" evidence="8">
    <location>
        <begin position="226"/>
        <end position="265"/>
    </location>
</feature>
<comment type="similarity">
    <text evidence="2">Belongs to the SLX4 family.</text>
</comment>
<accession>A0A6G1I7X3</accession>
<protein>
    <recommendedName>
        <fullName evidence="7">Structure-specific endonuclease subunit SLX4</fullName>
    </recommendedName>
</protein>
<feature type="region of interest" description="Disordered" evidence="8">
    <location>
        <begin position="67"/>
        <end position="90"/>
    </location>
</feature>
<dbReference type="GO" id="GO:0033557">
    <property type="term" value="C:Slx1-Slx4 complex"/>
    <property type="evidence" value="ECO:0007669"/>
    <property type="project" value="InterPro"/>
</dbReference>
<feature type="region of interest" description="Disordered" evidence="8">
    <location>
        <begin position="333"/>
        <end position="463"/>
    </location>
</feature>
<keyword evidence="5" id="KW-0234">DNA repair</keyword>
<dbReference type="OrthoDB" id="5349119at2759"/>
<proteinExistence type="inferred from homology"/>
<sequence length="580" mass="63484">MRQTGTGHRRASPILGASEKRPGSRRTKLASPSPEQACHSVDSNALVAPELASTVVSDKTTGLKRAKAVPAKIKSQPKPRKSTKCAAKRTETVSAHFGASKINSKTVETTPKEDVLSSSPVEGRRACFSNILDALTYATPEQTTDASVSVPDVVLGKRRKIELIDMDNHSASALAVPRAPKAKPPKKKPRTITARVMEQYEAAESAVESELAPEDGAQIAKAVTFNARAKGPPKPRKPRATKPAKTAAKKKGTKAGKAAAPVQELLPPETAAQTAKRQHFVFGTSSQLREDSPTYLMDLQRALKESEVLPPVTEEEVQAPRLWSEAAIGTLIDADPKPILVDDPPPKSPQREVPRPVEVSTKRETRPLPDTDNWVEIDVIMPAPSPKQKRAASKAKVDGQSPGTPRPRGRPRKIHSPHSPPLLVKSPKERDWSLVDEVEDSEPDGAFTPSPPRSRSQQVAPLPDLVVTSPSKTRRAYMASTSHREWPRISAALFPQITATVKAAPPTGNHLEPSWREKMALYDPIVVEELTLWLNKQGLRYARKDGGEEELQPWMVQIWCEEKGICCFLQENISDRRSRS</sequence>
<dbReference type="InterPro" id="IPR018574">
    <property type="entry name" value="Structure-sp_endonuc_su_Slx4"/>
</dbReference>
<evidence type="ECO:0000256" key="1">
    <source>
        <dbReference type="ARBA" id="ARBA00004123"/>
    </source>
</evidence>
<evidence type="ECO:0000256" key="8">
    <source>
        <dbReference type="SAM" id="MobiDB-lite"/>
    </source>
</evidence>
<keyword evidence="3" id="KW-0227">DNA damage</keyword>